<dbReference type="PANTHER" id="PTHR11735">
    <property type="entry name" value="TRNA N6-ADENOSINE THREONYLCARBAMOYLTRANSFERASE"/>
    <property type="match status" value="1"/>
</dbReference>
<sequence>MIILAIDTAASQCAACVYDSDKQAELGRAVLDLGKGHAEHVMPVIDAALHDAGLGFASLAAVAVNVGPGSFTGVRVGVSAARGLALALGIPAIGANALEALAAQAREAHPGRDVVVVTGNRGESLAYARYDAAGGPVEGPLLGTATEITAWLTGDPVLAGDAADKVAGSAAIDAGLAAATADIVFYARLAAQNAGGPKPVPLYLRGPDAKPQTAFALPLKDA</sequence>
<dbReference type="Pfam" id="PF00814">
    <property type="entry name" value="TsaD"/>
    <property type="match status" value="1"/>
</dbReference>
<reference evidence="2 3" key="1">
    <citation type="submission" date="2018-07" db="EMBL/GenBank/DDBJ databases">
        <title>Genome sequence of Nitratireductor thuwali#1536.</title>
        <authorList>
            <person name="Michoud G."/>
            <person name="Merlino G."/>
            <person name="Sefrji F.O."/>
            <person name="Daffonchio D."/>
        </authorList>
    </citation>
    <scope>NUCLEOTIDE SEQUENCE [LARGE SCALE GENOMIC DNA]</scope>
    <source>
        <strain evidence="3">Nit1536</strain>
    </source>
</reference>
<evidence type="ECO:0000259" key="1">
    <source>
        <dbReference type="Pfam" id="PF00814"/>
    </source>
</evidence>
<dbReference type="Proteomes" id="UP001342418">
    <property type="component" value="Chromosome"/>
</dbReference>
<protein>
    <submittedName>
        <fullName evidence="2">tRNA threonylcarbamoyladenosine biosynthesis protein TsaB</fullName>
    </submittedName>
</protein>
<proteinExistence type="predicted"/>
<evidence type="ECO:0000313" key="2">
    <source>
        <dbReference type="EMBL" id="UUP17798.1"/>
    </source>
</evidence>
<dbReference type="EMBL" id="CP030941">
    <property type="protein sequence ID" value="UUP17798.1"/>
    <property type="molecule type" value="Genomic_DNA"/>
</dbReference>
<accession>A0ABY5MIH0</accession>
<evidence type="ECO:0000313" key="3">
    <source>
        <dbReference type="Proteomes" id="UP001342418"/>
    </source>
</evidence>
<dbReference type="SUPFAM" id="SSF53067">
    <property type="entry name" value="Actin-like ATPase domain"/>
    <property type="match status" value="1"/>
</dbReference>
<gene>
    <name evidence="2" type="primary">tsaB</name>
    <name evidence="2" type="ORF">NTH_02273</name>
</gene>
<organism evidence="2 3">
    <name type="scientific">Nitratireductor thuwali</name>
    <dbReference type="NCBI Taxonomy" id="2267699"/>
    <lineage>
        <taxon>Bacteria</taxon>
        <taxon>Pseudomonadati</taxon>
        <taxon>Pseudomonadota</taxon>
        <taxon>Alphaproteobacteria</taxon>
        <taxon>Hyphomicrobiales</taxon>
        <taxon>Phyllobacteriaceae</taxon>
        <taxon>Nitratireductor</taxon>
    </lineage>
</organism>
<dbReference type="InterPro" id="IPR043129">
    <property type="entry name" value="ATPase_NBD"/>
</dbReference>
<name>A0ABY5MIH0_9HYPH</name>
<dbReference type="RefSeq" id="WP_338530091.1">
    <property type="nucleotide sequence ID" value="NZ_CP030941.1"/>
</dbReference>
<dbReference type="InterPro" id="IPR022496">
    <property type="entry name" value="T6A_TsaB"/>
</dbReference>
<dbReference type="InterPro" id="IPR000905">
    <property type="entry name" value="Gcp-like_dom"/>
</dbReference>
<keyword evidence="3" id="KW-1185">Reference proteome</keyword>
<dbReference type="Gene3D" id="3.30.420.40">
    <property type="match status" value="1"/>
</dbReference>
<dbReference type="CDD" id="cd24032">
    <property type="entry name" value="ASKHA_NBD_TsaB"/>
    <property type="match status" value="1"/>
</dbReference>
<dbReference type="NCBIfam" id="TIGR03725">
    <property type="entry name" value="T6A_YeaZ"/>
    <property type="match status" value="1"/>
</dbReference>
<feature type="domain" description="Gcp-like" evidence="1">
    <location>
        <begin position="35"/>
        <end position="137"/>
    </location>
</feature>
<dbReference type="PANTHER" id="PTHR11735:SF11">
    <property type="entry name" value="TRNA THREONYLCARBAMOYLADENOSINE BIOSYNTHESIS PROTEIN TSAB"/>
    <property type="match status" value="1"/>
</dbReference>